<evidence type="ECO:0000256" key="12">
    <source>
        <dbReference type="ARBA" id="ARBA00052376"/>
    </source>
</evidence>
<keyword evidence="8" id="KW-0496">Mitochondrion</keyword>
<dbReference type="CDD" id="cd06558">
    <property type="entry name" value="crotonase-like"/>
    <property type="match status" value="2"/>
</dbReference>
<dbReference type="Gene3D" id="6.10.250.170">
    <property type="match status" value="2"/>
</dbReference>
<comment type="function">
    <text evidence="14">Key enzyme of fatty acid beta-oxidation. Able to isomerize both 3-cis (3Z) and 3-trans (3E) double bonds into the 2-trans (2E) form in a range of enoyl-CoA species, with a preference for (3Z)-enoyl-CoAs over (3E)-enoyl-CoAs. The catalytic efficiency of this enzyme is not affected by the fatty acyl chain length.</text>
</comment>
<evidence type="ECO:0000256" key="15">
    <source>
        <dbReference type="ARBA" id="ARBA00068317"/>
    </source>
</evidence>
<dbReference type="Gene3D" id="3.90.226.10">
    <property type="entry name" value="2-enoyl-CoA Hydratase, Chain A, domain 1"/>
    <property type="match status" value="2"/>
</dbReference>
<comment type="catalytic activity">
    <reaction evidence="10">
        <text>(3Z)-decenoyl-CoA = (2E)-decenoyl-CoA</text>
        <dbReference type="Rhea" id="RHEA:77195"/>
        <dbReference type="ChEBI" id="CHEBI:61406"/>
        <dbReference type="ChEBI" id="CHEBI:195601"/>
    </reaction>
    <physiologicalReaction direction="left-to-right" evidence="10">
        <dbReference type="Rhea" id="RHEA:77196"/>
    </physiologicalReaction>
</comment>
<proteinExistence type="predicted"/>
<evidence type="ECO:0000313" key="17">
    <source>
        <dbReference type="EMBL" id="SOQ48787.1"/>
    </source>
</evidence>
<comment type="catalytic activity">
    <reaction evidence="11">
        <text>(2E)-tetradecenoyl-CoA = (3Z)-tetradecenoyl-CoA</text>
        <dbReference type="Rhea" id="RHEA:29847"/>
        <dbReference type="ChEBI" id="CHEBI:61405"/>
        <dbReference type="ChEBI" id="CHEBI:61968"/>
    </reaction>
    <physiologicalReaction direction="right-to-left" evidence="11">
        <dbReference type="Rhea" id="RHEA:29849"/>
    </physiologicalReaction>
</comment>
<evidence type="ECO:0000256" key="4">
    <source>
        <dbReference type="ARBA" id="ARBA00022832"/>
    </source>
</evidence>
<organism evidence="17">
    <name type="scientific">Spodoptera frugiperda</name>
    <name type="common">Fall armyworm</name>
    <dbReference type="NCBI Taxonomy" id="7108"/>
    <lineage>
        <taxon>Eukaryota</taxon>
        <taxon>Metazoa</taxon>
        <taxon>Ecdysozoa</taxon>
        <taxon>Arthropoda</taxon>
        <taxon>Hexapoda</taxon>
        <taxon>Insecta</taxon>
        <taxon>Pterygota</taxon>
        <taxon>Neoptera</taxon>
        <taxon>Endopterygota</taxon>
        <taxon>Lepidoptera</taxon>
        <taxon>Glossata</taxon>
        <taxon>Ditrysia</taxon>
        <taxon>Noctuoidea</taxon>
        <taxon>Noctuidae</taxon>
        <taxon>Amphipyrinae</taxon>
        <taxon>Spodoptera</taxon>
    </lineage>
</organism>
<evidence type="ECO:0000256" key="14">
    <source>
        <dbReference type="ARBA" id="ARBA00056147"/>
    </source>
</evidence>
<dbReference type="InterPro" id="IPR029045">
    <property type="entry name" value="ClpP/crotonase-like_dom_sf"/>
</dbReference>
<evidence type="ECO:0000256" key="7">
    <source>
        <dbReference type="ARBA" id="ARBA00023098"/>
    </source>
</evidence>
<evidence type="ECO:0000256" key="8">
    <source>
        <dbReference type="ARBA" id="ARBA00023128"/>
    </source>
</evidence>
<gene>
    <name evidence="17" type="ORF">SFRICE_002345</name>
</gene>
<dbReference type="EMBL" id="ODYU01006705">
    <property type="protein sequence ID" value="SOQ48787.1"/>
    <property type="molecule type" value="Genomic_DNA"/>
</dbReference>
<dbReference type="FunFam" id="3.90.226.10:FF:000034">
    <property type="entry name" value="Enoyl-CoA delta isomerase 1"/>
    <property type="match status" value="1"/>
</dbReference>
<evidence type="ECO:0000256" key="6">
    <source>
        <dbReference type="ARBA" id="ARBA00022990"/>
    </source>
</evidence>
<accession>A0A2H1W6W5</accession>
<name>A0A2H1W6W5_SPOFR</name>
<comment type="catalytic activity">
    <reaction evidence="13">
        <text>(3Z)-octenoyl-CoA = (2E)-octenoyl-CoA</text>
        <dbReference type="Rhea" id="RHEA:46044"/>
        <dbReference type="ChEBI" id="CHEBI:62242"/>
        <dbReference type="ChEBI" id="CHEBI:85640"/>
    </reaction>
    <physiologicalReaction direction="left-to-right" evidence="13">
        <dbReference type="Rhea" id="RHEA:46045"/>
    </physiologicalReaction>
</comment>
<dbReference type="PANTHER" id="PTHR11941:SF45">
    <property type="entry name" value="ENOYL-COA DELTA ISOMERASE 1, MITOCHONDRIAL"/>
    <property type="match status" value="1"/>
</dbReference>
<evidence type="ECO:0000256" key="10">
    <source>
        <dbReference type="ARBA" id="ARBA00050938"/>
    </source>
</evidence>
<dbReference type="OrthoDB" id="1696280at2759"/>
<keyword evidence="9" id="KW-0413">Isomerase</keyword>
<dbReference type="GO" id="GO:0006635">
    <property type="term" value="P:fatty acid beta-oxidation"/>
    <property type="evidence" value="ECO:0007669"/>
    <property type="project" value="TreeGrafter"/>
</dbReference>
<sequence>MFPLRHLVSNATRRVVPSFRAMSSSGPLVDTAVDNEGIATVTMQRLPVNSLNLDLLQAMDKALDEVTKNKCKGMILTSASPTVFSAGLDIMEMYKPDMKRVETFWNTLQEVWIKLFGSSFITAAAINGHAPAGGCLLAMSCEYRVMMSGKYSIGLNETALGIVAPNWFMHTMVNTIPQRQAELALTTARMFSVDEALKVGLIDETATDKADAVAKCKQFIKKFDRIPPLARFLTKQKIREAPLKWMMDNRTQDTQEFLMFVGHPKVQKSLEMYIQALKQKGGNHVFFSKPYTHTGSFGFFEVSSSTESVMCLVYGNMLTPYYMELITVHYKMFHLRRIPRSLVACTRWNSSQVNPLVSIDVDNEGIATLQMQRLPVNSLNLELFQAIKDSVIEVEKNKCKGLVFTSASPTIFSAGIDLNELHKPDVKRLTKMKETLFDSFIKMFGSDIITTVAVNGYTAAGAFILALAFEYRVMTTGKAVMGLNDTAVGIPPGPWLGELLTRIVGPRHAEFALTSSYMYPAEKALQVGLVDEVAADKADAIEKCKAYIRLYDQIPVAARVNTKRNFRQDYVTELEQNKKQYTANFVNTISSAEVQKVMDIYMENLKKKKLAKANKAA</sequence>
<dbReference type="SUPFAM" id="SSF52096">
    <property type="entry name" value="ClpP/crotonase"/>
    <property type="match status" value="2"/>
</dbReference>
<comment type="catalytic activity">
    <reaction evidence="12">
        <text>(3Z)-dodecenoyl-CoA = (2E)-dodecenoyl-CoA</text>
        <dbReference type="Rhea" id="RHEA:23716"/>
        <dbReference type="ChEBI" id="CHEBI:57330"/>
        <dbReference type="ChEBI" id="CHEBI:58543"/>
        <dbReference type="EC" id="5.3.3.8"/>
    </reaction>
    <physiologicalReaction direction="left-to-right" evidence="12">
        <dbReference type="Rhea" id="RHEA:23717"/>
    </physiologicalReaction>
</comment>
<comment type="pathway">
    <text evidence="2">Lipid metabolism; fatty acid beta-oxidation.</text>
</comment>
<keyword evidence="4" id="KW-0276">Fatty acid metabolism</keyword>
<comment type="subunit">
    <text evidence="3">Homotrimer.</text>
</comment>
<evidence type="ECO:0000256" key="9">
    <source>
        <dbReference type="ARBA" id="ARBA00023235"/>
    </source>
</evidence>
<keyword evidence="5" id="KW-0809">Transit peptide</keyword>
<dbReference type="GO" id="GO:0005759">
    <property type="term" value="C:mitochondrial matrix"/>
    <property type="evidence" value="ECO:0007669"/>
    <property type="project" value="UniProtKB-SubCell"/>
</dbReference>
<dbReference type="AlphaFoldDB" id="A0A2H1W6W5"/>
<evidence type="ECO:0000256" key="16">
    <source>
        <dbReference type="ARBA" id="ARBA00083575"/>
    </source>
</evidence>
<evidence type="ECO:0000256" key="1">
    <source>
        <dbReference type="ARBA" id="ARBA00004305"/>
    </source>
</evidence>
<keyword evidence="6" id="KW-0007">Acetylation</keyword>
<dbReference type="PANTHER" id="PTHR11941">
    <property type="entry name" value="ENOYL-COA HYDRATASE-RELATED"/>
    <property type="match status" value="1"/>
</dbReference>
<evidence type="ECO:0000256" key="5">
    <source>
        <dbReference type="ARBA" id="ARBA00022946"/>
    </source>
</evidence>
<protein>
    <recommendedName>
        <fullName evidence="15">Enoyl-CoA delta isomerase 1, mitochondrial</fullName>
    </recommendedName>
    <alternativeName>
        <fullName evidence="16">3,2-trans-enoyl-CoA isomerase</fullName>
    </alternativeName>
</protein>
<reference evidence="17" key="1">
    <citation type="submission" date="2016-07" db="EMBL/GenBank/DDBJ databases">
        <authorList>
            <person name="Bretaudeau A."/>
        </authorList>
    </citation>
    <scope>NUCLEOTIDE SEQUENCE</scope>
    <source>
        <strain evidence="17">Rice</strain>
        <tissue evidence="17">Whole body</tissue>
    </source>
</reference>
<evidence type="ECO:0000256" key="3">
    <source>
        <dbReference type="ARBA" id="ARBA00011233"/>
    </source>
</evidence>
<keyword evidence="7" id="KW-0443">Lipid metabolism</keyword>
<dbReference type="Pfam" id="PF00378">
    <property type="entry name" value="ECH_1"/>
    <property type="match status" value="2"/>
</dbReference>
<evidence type="ECO:0000256" key="11">
    <source>
        <dbReference type="ARBA" id="ARBA00051293"/>
    </source>
</evidence>
<comment type="subcellular location">
    <subcellularLocation>
        <location evidence="1">Mitochondrion matrix</location>
    </subcellularLocation>
</comment>
<dbReference type="InterPro" id="IPR001753">
    <property type="entry name" value="Enoyl-CoA_hydra/iso"/>
</dbReference>
<dbReference type="GO" id="GO:0004165">
    <property type="term" value="F:delta(3)-delta(2)-enoyl-CoA isomerase activity"/>
    <property type="evidence" value="ECO:0007669"/>
    <property type="project" value="UniProtKB-EC"/>
</dbReference>
<evidence type="ECO:0000256" key="13">
    <source>
        <dbReference type="ARBA" id="ARBA00052542"/>
    </source>
</evidence>
<evidence type="ECO:0000256" key="2">
    <source>
        <dbReference type="ARBA" id="ARBA00005005"/>
    </source>
</evidence>